<dbReference type="OrthoDB" id="1939700at2759"/>
<dbReference type="InterPro" id="IPR025486">
    <property type="entry name" value="DUF4378"/>
</dbReference>
<dbReference type="Pfam" id="PF14309">
    <property type="entry name" value="DUF4378"/>
    <property type="match status" value="1"/>
</dbReference>
<dbReference type="Proteomes" id="UP000447434">
    <property type="component" value="Chromosome 19"/>
</dbReference>
<dbReference type="EMBL" id="WOCE01000019">
    <property type="protein sequence ID" value="KAE9592615.1"/>
    <property type="molecule type" value="Genomic_DNA"/>
</dbReference>
<evidence type="ECO:0000259" key="2">
    <source>
        <dbReference type="Pfam" id="PF14309"/>
    </source>
</evidence>
<reference evidence="4" key="1">
    <citation type="journal article" date="2020" name="Nat. Commun.">
        <title>Genome sequence of the cluster root forming white lupin.</title>
        <authorList>
            <person name="Hufnagel B."/>
            <person name="Marques A."/>
            <person name="Soriano A."/>
            <person name="Marques L."/>
            <person name="Divol F."/>
            <person name="Doumas P."/>
            <person name="Sallet E."/>
            <person name="Mancinotti D."/>
            <person name="Carrere S."/>
            <person name="Marande W."/>
            <person name="Arribat S."/>
            <person name="Keller J."/>
            <person name="Huneau C."/>
            <person name="Blein T."/>
            <person name="Aime D."/>
            <person name="Laguerre M."/>
            <person name="Taylor J."/>
            <person name="Schubert V."/>
            <person name="Nelson M."/>
            <person name="Geu-Flores F."/>
            <person name="Crespi M."/>
            <person name="Gallardo-Guerrero K."/>
            <person name="Delaux P.-M."/>
            <person name="Salse J."/>
            <person name="Berges H."/>
            <person name="Guyot R."/>
            <person name="Gouzy J."/>
            <person name="Peret B."/>
        </authorList>
    </citation>
    <scope>NUCLEOTIDE SEQUENCE [LARGE SCALE GENOMIC DNA]</scope>
    <source>
        <strain evidence="4">cv. Amiga</strain>
    </source>
</reference>
<gene>
    <name evidence="3" type="ORF">Lalb_Chr19g0131141</name>
</gene>
<name>A0A6A4NPH6_LUPAL</name>
<comment type="caution">
    <text evidence="3">The sequence shown here is derived from an EMBL/GenBank/DDBJ whole genome shotgun (WGS) entry which is preliminary data.</text>
</comment>
<dbReference type="AlphaFoldDB" id="A0A6A4NPH6"/>
<accession>A0A6A4NPH6</accession>
<sequence length="186" mass="22000">MSQLYSGSRHKYKQEGTNTLATVESSNNNEDKPNGASIIESEEYKSEFHYITRMLSRSTIFHYLEEQHRWNRRLLFELVNEVLVEILRPEQSEKKLWFLHDCCCYKWNVEGLVERVWKRIEKYPCAKCEALEDIDGLIESEDMEKTNVETEEGLEKEGEGMVAEIEGNIWDTLMNEIVMTMDNTRF</sequence>
<feature type="region of interest" description="Disordered" evidence="1">
    <location>
        <begin position="1"/>
        <end position="35"/>
    </location>
</feature>
<evidence type="ECO:0000256" key="1">
    <source>
        <dbReference type="SAM" id="MobiDB-lite"/>
    </source>
</evidence>
<feature type="domain" description="DUF4378" evidence="2">
    <location>
        <begin position="49"/>
        <end position="176"/>
    </location>
</feature>
<evidence type="ECO:0000313" key="4">
    <source>
        <dbReference type="Proteomes" id="UP000447434"/>
    </source>
</evidence>
<proteinExistence type="predicted"/>
<organism evidence="3 4">
    <name type="scientific">Lupinus albus</name>
    <name type="common">White lupine</name>
    <name type="synonym">Lupinus termis</name>
    <dbReference type="NCBI Taxonomy" id="3870"/>
    <lineage>
        <taxon>Eukaryota</taxon>
        <taxon>Viridiplantae</taxon>
        <taxon>Streptophyta</taxon>
        <taxon>Embryophyta</taxon>
        <taxon>Tracheophyta</taxon>
        <taxon>Spermatophyta</taxon>
        <taxon>Magnoliopsida</taxon>
        <taxon>eudicotyledons</taxon>
        <taxon>Gunneridae</taxon>
        <taxon>Pentapetalae</taxon>
        <taxon>rosids</taxon>
        <taxon>fabids</taxon>
        <taxon>Fabales</taxon>
        <taxon>Fabaceae</taxon>
        <taxon>Papilionoideae</taxon>
        <taxon>50 kb inversion clade</taxon>
        <taxon>genistoids sensu lato</taxon>
        <taxon>core genistoids</taxon>
        <taxon>Genisteae</taxon>
        <taxon>Lupinus</taxon>
    </lineage>
</organism>
<dbReference type="PANTHER" id="PTHR37751">
    <property type="entry name" value="LOW PROTEIN: M-PHASE INDUCER PHOSPHATASE-LIKE PROTEIN"/>
    <property type="match status" value="1"/>
</dbReference>
<keyword evidence="4" id="KW-1185">Reference proteome</keyword>
<evidence type="ECO:0000313" key="3">
    <source>
        <dbReference type="EMBL" id="KAE9592615.1"/>
    </source>
</evidence>
<protein>
    <recommendedName>
        <fullName evidence="2">DUF4378 domain-containing protein</fullName>
    </recommendedName>
</protein>
<feature type="compositionally biased region" description="Polar residues" evidence="1">
    <location>
        <begin position="15"/>
        <end position="28"/>
    </location>
</feature>
<dbReference type="PANTHER" id="PTHR37751:SF1">
    <property type="entry name" value="LOW PROTEIN: M-PHASE INDUCER PHOSPHATASE-LIKE PROTEIN"/>
    <property type="match status" value="1"/>
</dbReference>